<dbReference type="PANTHER" id="PTHR24198:SF165">
    <property type="entry name" value="ANKYRIN REPEAT-CONTAINING PROTEIN-RELATED"/>
    <property type="match status" value="1"/>
</dbReference>
<dbReference type="PANTHER" id="PTHR24198">
    <property type="entry name" value="ANKYRIN REPEAT AND PROTEIN KINASE DOMAIN-CONTAINING PROTEIN"/>
    <property type="match status" value="1"/>
</dbReference>
<dbReference type="SUPFAM" id="SSF48403">
    <property type="entry name" value="Ankyrin repeat"/>
    <property type="match status" value="1"/>
</dbReference>
<dbReference type="PROSITE" id="PS50225">
    <property type="entry name" value="SOCS"/>
    <property type="match status" value="1"/>
</dbReference>
<dbReference type="InterPro" id="IPR036036">
    <property type="entry name" value="SOCS_box-like_dom_sf"/>
</dbReference>
<dbReference type="InterPro" id="IPR001496">
    <property type="entry name" value="SOCS_box"/>
</dbReference>
<dbReference type="GO" id="GO:0035556">
    <property type="term" value="P:intracellular signal transduction"/>
    <property type="evidence" value="ECO:0007669"/>
    <property type="project" value="InterPro"/>
</dbReference>
<evidence type="ECO:0000313" key="5">
    <source>
        <dbReference type="EMBL" id="VDI71214.1"/>
    </source>
</evidence>
<dbReference type="AlphaFoldDB" id="A0A8B6GZ82"/>
<dbReference type="Proteomes" id="UP000596742">
    <property type="component" value="Unassembled WGS sequence"/>
</dbReference>
<comment type="caution">
    <text evidence="5">The sequence shown here is derived from an EMBL/GenBank/DDBJ whole genome shotgun (WGS) entry which is preliminary data.</text>
</comment>
<dbReference type="PROSITE" id="PS50297">
    <property type="entry name" value="ANK_REP_REGION"/>
    <property type="match status" value="2"/>
</dbReference>
<dbReference type="SUPFAM" id="SSF158235">
    <property type="entry name" value="SOCS box-like"/>
    <property type="match status" value="1"/>
</dbReference>
<dbReference type="InterPro" id="IPR002110">
    <property type="entry name" value="Ankyrin_rpt"/>
</dbReference>
<evidence type="ECO:0000256" key="2">
    <source>
        <dbReference type="ARBA" id="ARBA00023043"/>
    </source>
</evidence>
<gene>
    <name evidence="5" type="ORF">MGAL_10B022702</name>
</gene>
<reference evidence="5" key="1">
    <citation type="submission" date="2018-11" db="EMBL/GenBank/DDBJ databases">
        <authorList>
            <person name="Alioto T."/>
            <person name="Alioto T."/>
        </authorList>
    </citation>
    <scope>NUCLEOTIDE SEQUENCE</scope>
</reference>
<proteinExistence type="predicted"/>
<organism evidence="5 6">
    <name type="scientific">Mytilus galloprovincialis</name>
    <name type="common">Mediterranean mussel</name>
    <dbReference type="NCBI Taxonomy" id="29158"/>
    <lineage>
        <taxon>Eukaryota</taxon>
        <taxon>Metazoa</taxon>
        <taxon>Spiralia</taxon>
        <taxon>Lophotrochozoa</taxon>
        <taxon>Mollusca</taxon>
        <taxon>Bivalvia</taxon>
        <taxon>Autobranchia</taxon>
        <taxon>Pteriomorphia</taxon>
        <taxon>Mytilida</taxon>
        <taxon>Mytiloidea</taxon>
        <taxon>Mytilidae</taxon>
        <taxon>Mytilinae</taxon>
        <taxon>Mytilus</taxon>
    </lineage>
</organism>
<dbReference type="PROSITE" id="PS50088">
    <property type="entry name" value="ANK_REPEAT"/>
    <property type="match status" value="2"/>
</dbReference>
<evidence type="ECO:0000256" key="1">
    <source>
        <dbReference type="ARBA" id="ARBA00022737"/>
    </source>
</evidence>
<keyword evidence="2 3" id="KW-0040">ANK repeat</keyword>
<sequence length="381" mass="43511">MTSRYHSRNSMEDLFTSLRNGSGQLLTEYKRNGGYMDVVDSEGKSLLIHSLFDHNIARTKLLIKLGCNINLGTTNGLSPLHVACIQKSLPQVELLMESGANIKVKTEIGRTPLMQAIITGSYQIVEKLLTLGSEVNVFDNIRNTPLQIALLMKREDIADLLVKQKGIDLSLSFRCRIDEDFLYITKYLLQMGANPFERCQSGSRQKAFFPAMLDLEIVSSQEFSSKVEPIYKEIFTEYGLSTASYTKNKMLQEFLNCSPILRLFEIEPTLQISVDRCVNKVFNKFLSILKTLSGLGLVFPINKDIWQCECENTRLVDIVNQLKNQQQFWSVMYSIRRSPPSLKQQCRTAVRSQLTFGVTHKVRQLPLPQQIKQYLCFPELK</sequence>
<dbReference type="SMART" id="SM00248">
    <property type="entry name" value="ANK"/>
    <property type="match status" value="4"/>
</dbReference>
<protein>
    <recommendedName>
        <fullName evidence="4">SOCS box domain-containing protein</fullName>
    </recommendedName>
</protein>
<feature type="repeat" description="ANK" evidence="3">
    <location>
        <begin position="108"/>
        <end position="140"/>
    </location>
</feature>
<keyword evidence="6" id="KW-1185">Reference proteome</keyword>
<accession>A0A8B6GZ82</accession>
<evidence type="ECO:0000256" key="3">
    <source>
        <dbReference type="PROSITE-ProRule" id="PRU00023"/>
    </source>
</evidence>
<dbReference type="Gene3D" id="1.10.750.20">
    <property type="entry name" value="SOCS box"/>
    <property type="match status" value="1"/>
</dbReference>
<dbReference type="SMART" id="SM00969">
    <property type="entry name" value="SOCS_box"/>
    <property type="match status" value="1"/>
</dbReference>
<feature type="domain" description="SOCS box" evidence="4">
    <location>
        <begin position="336"/>
        <end position="381"/>
    </location>
</feature>
<dbReference type="Pfam" id="PF07525">
    <property type="entry name" value="SOCS_box"/>
    <property type="match status" value="1"/>
</dbReference>
<name>A0A8B6GZ82_MYTGA</name>
<dbReference type="InterPro" id="IPR036770">
    <property type="entry name" value="Ankyrin_rpt-contain_sf"/>
</dbReference>
<dbReference type="EMBL" id="UYJE01009202">
    <property type="protein sequence ID" value="VDI71214.1"/>
    <property type="molecule type" value="Genomic_DNA"/>
</dbReference>
<dbReference type="CDD" id="cd03587">
    <property type="entry name" value="SOCS"/>
    <property type="match status" value="1"/>
</dbReference>
<evidence type="ECO:0000313" key="6">
    <source>
        <dbReference type="Proteomes" id="UP000596742"/>
    </source>
</evidence>
<dbReference type="OrthoDB" id="194358at2759"/>
<evidence type="ECO:0000259" key="4">
    <source>
        <dbReference type="PROSITE" id="PS50225"/>
    </source>
</evidence>
<keyword evidence="1" id="KW-0677">Repeat</keyword>
<dbReference type="Gene3D" id="1.25.40.20">
    <property type="entry name" value="Ankyrin repeat-containing domain"/>
    <property type="match status" value="1"/>
</dbReference>
<dbReference type="Pfam" id="PF12796">
    <property type="entry name" value="Ank_2"/>
    <property type="match status" value="1"/>
</dbReference>
<feature type="repeat" description="ANK" evidence="3">
    <location>
        <begin position="75"/>
        <end position="107"/>
    </location>
</feature>